<reference evidence="2" key="1">
    <citation type="submission" date="2018-04" db="EMBL/GenBank/DDBJ databases">
        <title>Whole genome sequencing of Hypsizygus marmoreus.</title>
        <authorList>
            <person name="Choi I.-G."/>
            <person name="Min B."/>
            <person name="Kim J.-G."/>
            <person name="Kim S."/>
            <person name="Oh Y.-L."/>
            <person name="Kong W.-S."/>
            <person name="Park H."/>
            <person name="Jeong J."/>
            <person name="Song E.-S."/>
        </authorList>
    </citation>
    <scope>NUCLEOTIDE SEQUENCE [LARGE SCALE GENOMIC DNA]</scope>
    <source>
        <strain evidence="2">51987-8</strain>
    </source>
</reference>
<dbReference type="AlphaFoldDB" id="A0A369JTP8"/>
<proteinExistence type="predicted"/>
<keyword evidence="1" id="KW-0472">Membrane</keyword>
<protein>
    <submittedName>
        <fullName evidence="2">Uncharacterized protein</fullName>
    </submittedName>
</protein>
<dbReference type="Proteomes" id="UP000076154">
    <property type="component" value="Unassembled WGS sequence"/>
</dbReference>
<comment type="caution">
    <text evidence="2">The sequence shown here is derived from an EMBL/GenBank/DDBJ whole genome shotgun (WGS) entry which is preliminary data.</text>
</comment>
<dbReference type="OrthoDB" id="2686513at2759"/>
<name>A0A369JTP8_HYPMA</name>
<evidence type="ECO:0000313" key="3">
    <source>
        <dbReference type="Proteomes" id="UP000076154"/>
    </source>
</evidence>
<accession>A0A369JTP8</accession>
<evidence type="ECO:0000313" key="2">
    <source>
        <dbReference type="EMBL" id="RDB22116.1"/>
    </source>
</evidence>
<feature type="transmembrane region" description="Helical" evidence="1">
    <location>
        <begin position="43"/>
        <end position="65"/>
    </location>
</feature>
<keyword evidence="3" id="KW-1185">Reference proteome</keyword>
<keyword evidence="1" id="KW-1133">Transmembrane helix</keyword>
<dbReference type="EMBL" id="LUEZ02000052">
    <property type="protein sequence ID" value="RDB22116.1"/>
    <property type="molecule type" value="Genomic_DNA"/>
</dbReference>
<gene>
    <name evidence="2" type="ORF">Hypma_010737</name>
</gene>
<keyword evidence="1" id="KW-0812">Transmembrane</keyword>
<dbReference type="InParanoid" id="A0A369JTP8"/>
<organism evidence="2 3">
    <name type="scientific">Hypsizygus marmoreus</name>
    <name type="common">White beech mushroom</name>
    <name type="synonym">Agaricus marmoreus</name>
    <dbReference type="NCBI Taxonomy" id="39966"/>
    <lineage>
        <taxon>Eukaryota</taxon>
        <taxon>Fungi</taxon>
        <taxon>Dikarya</taxon>
        <taxon>Basidiomycota</taxon>
        <taxon>Agaricomycotina</taxon>
        <taxon>Agaricomycetes</taxon>
        <taxon>Agaricomycetidae</taxon>
        <taxon>Agaricales</taxon>
        <taxon>Tricholomatineae</taxon>
        <taxon>Lyophyllaceae</taxon>
        <taxon>Hypsizygus</taxon>
    </lineage>
</organism>
<evidence type="ECO:0000256" key="1">
    <source>
        <dbReference type="SAM" id="Phobius"/>
    </source>
</evidence>
<sequence>MVKTWRGRHEFSFNRASIPSSSISSSEMVSVPELNILYFPRRIIILAFLLTGAIYFAVMALANLANIMTFYSCGPFMRGGLSTFGSSLTPVLCDDDVPLMLNLHEAANAGIYSTTLSAFPSRNMEYHMPTGSVELNILGAEIVAIPVPSRAKASESMSLITSMSARNLNFHDDV</sequence>